<dbReference type="EMBL" id="BONZ01000102">
    <property type="protein sequence ID" value="GIH20652.1"/>
    <property type="molecule type" value="Genomic_DNA"/>
</dbReference>
<dbReference type="AlphaFoldDB" id="A0A8J3VVH1"/>
<dbReference type="InterPro" id="IPR032710">
    <property type="entry name" value="NTF2-like_dom_sf"/>
</dbReference>
<dbReference type="Gene3D" id="3.10.450.50">
    <property type="match status" value="1"/>
</dbReference>
<proteinExistence type="predicted"/>
<dbReference type="Pfam" id="PF07366">
    <property type="entry name" value="SnoaL"/>
    <property type="match status" value="1"/>
</dbReference>
<evidence type="ECO:0000313" key="1">
    <source>
        <dbReference type="EMBL" id="GIH20652.1"/>
    </source>
</evidence>
<reference evidence="1" key="1">
    <citation type="submission" date="2021-01" db="EMBL/GenBank/DDBJ databases">
        <title>Whole genome shotgun sequence of Rugosimonospora africana NBRC 104875.</title>
        <authorList>
            <person name="Komaki H."/>
            <person name="Tamura T."/>
        </authorList>
    </citation>
    <scope>NUCLEOTIDE SEQUENCE</scope>
    <source>
        <strain evidence="1">NBRC 104875</strain>
    </source>
</reference>
<dbReference type="RefSeq" id="WP_203924072.1">
    <property type="nucleotide sequence ID" value="NZ_BONZ01000102.1"/>
</dbReference>
<dbReference type="SUPFAM" id="SSF54427">
    <property type="entry name" value="NTF2-like"/>
    <property type="match status" value="1"/>
</dbReference>
<gene>
    <name evidence="1" type="ORF">Raf01_88240</name>
</gene>
<dbReference type="InterPro" id="IPR009959">
    <property type="entry name" value="Cyclase_SnoaL-like"/>
</dbReference>
<keyword evidence="2" id="KW-1185">Reference proteome</keyword>
<dbReference type="PANTHER" id="PTHR38436:SF1">
    <property type="entry name" value="ESTER CYCLASE"/>
    <property type="match status" value="1"/>
</dbReference>
<protein>
    <submittedName>
        <fullName evidence="1">Polyketide cyclase</fullName>
    </submittedName>
</protein>
<dbReference type="Proteomes" id="UP000642748">
    <property type="component" value="Unassembled WGS sequence"/>
</dbReference>
<comment type="caution">
    <text evidence="1">The sequence shown here is derived from an EMBL/GenBank/DDBJ whole genome shotgun (WGS) entry which is preliminary data.</text>
</comment>
<accession>A0A8J3VVH1</accession>
<evidence type="ECO:0000313" key="2">
    <source>
        <dbReference type="Proteomes" id="UP000642748"/>
    </source>
</evidence>
<sequence>MTQVPTQDAQPDQRDSTLDRNKQTVLAFYQAGINEKDFDAASMFIGDRYVQHNPRIADGIEGFRAFLDQLRTTFPELRAEVKNIVAEGDLVMAHVHGVRVPGQRGTAIVDVFRLEEGRIVEHWDVMQPIPEESANRNGMF</sequence>
<dbReference type="GO" id="GO:0030638">
    <property type="term" value="P:polyketide metabolic process"/>
    <property type="evidence" value="ECO:0007669"/>
    <property type="project" value="InterPro"/>
</dbReference>
<organism evidence="1 2">
    <name type="scientific">Rugosimonospora africana</name>
    <dbReference type="NCBI Taxonomy" id="556532"/>
    <lineage>
        <taxon>Bacteria</taxon>
        <taxon>Bacillati</taxon>
        <taxon>Actinomycetota</taxon>
        <taxon>Actinomycetes</taxon>
        <taxon>Micromonosporales</taxon>
        <taxon>Micromonosporaceae</taxon>
        <taxon>Rugosimonospora</taxon>
    </lineage>
</organism>
<dbReference type="PANTHER" id="PTHR38436">
    <property type="entry name" value="POLYKETIDE CYCLASE SNOAL-LIKE DOMAIN"/>
    <property type="match status" value="1"/>
</dbReference>
<name>A0A8J3VVH1_9ACTN</name>